<evidence type="ECO:0000259" key="2">
    <source>
        <dbReference type="Pfam" id="PF12728"/>
    </source>
</evidence>
<dbReference type="Pfam" id="PF12728">
    <property type="entry name" value="HTH_17"/>
    <property type="match status" value="1"/>
</dbReference>
<keyword evidence="4" id="KW-1185">Reference proteome</keyword>
<evidence type="ECO:0000256" key="1">
    <source>
        <dbReference type="SAM" id="MobiDB-lite"/>
    </source>
</evidence>
<feature type="domain" description="Helix-turn-helix" evidence="2">
    <location>
        <begin position="60"/>
        <end position="108"/>
    </location>
</feature>
<reference evidence="3 4" key="1">
    <citation type="submission" date="2019-11" db="EMBL/GenBank/DDBJ databases">
        <title>Draft genome sequence of Paludibacterium sp. dN18-1.</title>
        <authorList>
            <person name="Im W.-T."/>
        </authorList>
    </citation>
    <scope>NUCLEOTIDE SEQUENCE [LARGE SCALE GENOMIC DNA]</scope>
    <source>
        <strain evidence="4">dN 18-1</strain>
    </source>
</reference>
<comment type="caution">
    <text evidence="3">The sequence shown here is derived from an EMBL/GenBank/DDBJ whole genome shotgun (WGS) entry which is preliminary data.</text>
</comment>
<dbReference type="InterPro" id="IPR041657">
    <property type="entry name" value="HTH_17"/>
</dbReference>
<dbReference type="NCBIfam" id="TIGR01764">
    <property type="entry name" value="excise"/>
    <property type="match status" value="1"/>
</dbReference>
<dbReference type="Proteomes" id="UP000446658">
    <property type="component" value="Unassembled WGS sequence"/>
</dbReference>
<name>A0A844GC04_9NEIS</name>
<proteinExistence type="predicted"/>
<feature type="region of interest" description="Disordered" evidence="1">
    <location>
        <begin position="1"/>
        <end position="20"/>
    </location>
</feature>
<evidence type="ECO:0000313" key="4">
    <source>
        <dbReference type="Proteomes" id="UP000446658"/>
    </source>
</evidence>
<gene>
    <name evidence="3" type="ORF">GKE73_16735</name>
</gene>
<protein>
    <submittedName>
        <fullName evidence="3">Helix-turn-helix domain-containing protein</fullName>
    </submittedName>
</protein>
<dbReference type="InterPro" id="IPR010093">
    <property type="entry name" value="SinI_DNA-bd"/>
</dbReference>
<sequence>MSPWPKRKRPWQPTGLPPTSDTLLAAATRSKVAWTNTPPQPFTKPPLSGFFVGEKMDRTYDVCEAAGYLKVSPDTVYQLARTATVPAAKIGRAWVFLESDLVQYLRSKQNEIRQKAQVGKQKGVIPCRSHLEERHGGVISQRQAESELDSLLERVTKRRHGNSTTS</sequence>
<organism evidence="3 4">
    <name type="scientific">Paludibacterium denitrificans</name>
    <dbReference type="NCBI Taxonomy" id="2675226"/>
    <lineage>
        <taxon>Bacteria</taxon>
        <taxon>Pseudomonadati</taxon>
        <taxon>Pseudomonadota</taxon>
        <taxon>Betaproteobacteria</taxon>
        <taxon>Neisseriales</taxon>
        <taxon>Chromobacteriaceae</taxon>
        <taxon>Paludibacterium</taxon>
    </lineage>
</organism>
<dbReference type="RefSeq" id="WP_376767395.1">
    <property type="nucleotide sequence ID" value="NZ_WLYX01000001.1"/>
</dbReference>
<feature type="compositionally biased region" description="Basic residues" evidence="1">
    <location>
        <begin position="1"/>
        <end position="10"/>
    </location>
</feature>
<dbReference type="AlphaFoldDB" id="A0A844GC04"/>
<evidence type="ECO:0000313" key="3">
    <source>
        <dbReference type="EMBL" id="MTD34066.1"/>
    </source>
</evidence>
<accession>A0A844GC04</accession>
<dbReference type="GO" id="GO:0003677">
    <property type="term" value="F:DNA binding"/>
    <property type="evidence" value="ECO:0007669"/>
    <property type="project" value="InterPro"/>
</dbReference>
<dbReference type="EMBL" id="WLYX01000001">
    <property type="protein sequence ID" value="MTD34066.1"/>
    <property type="molecule type" value="Genomic_DNA"/>
</dbReference>